<sequence length="61" mass="6159">MDRAPPVPPGQTKIIGYSPAAVGSNRKPSWAMLLIVAVILNPAEPAAITPEANSPVPASGA</sequence>
<evidence type="ECO:0000313" key="1">
    <source>
        <dbReference type="EMBL" id="AKH45884.1"/>
    </source>
</evidence>
<proteinExistence type="predicted"/>
<reference evidence="1" key="1">
    <citation type="journal article" date="2015" name="Front. Microbiol.">
        <title>Combining genomic sequencing methods to explore viral diversity and reveal potential virus-host interactions.</title>
        <authorList>
            <person name="Chow C.E."/>
            <person name="Winget D.M."/>
            <person name="White R.A.III."/>
            <person name="Hallam S.J."/>
            <person name="Suttle C.A."/>
        </authorList>
    </citation>
    <scope>NUCLEOTIDE SEQUENCE</scope>
    <source>
        <strain evidence="1">Anoxic3_1</strain>
    </source>
</reference>
<dbReference type="EMBL" id="KR029577">
    <property type="protein sequence ID" value="AKH45884.1"/>
    <property type="molecule type" value="Genomic_DNA"/>
</dbReference>
<accession>A0A0F7L062</accession>
<reference evidence="1" key="2">
    <citation type="submission" date="2015-03" db="EMBL/GenBank/DDBJ databases">
        <authorList>
            <person name="Chow C.-E.T."/>
            <person name="Winget D.M."/>
            <person name="White R.A.III."/>
            <person name="Hallam S.J."/>
            <person name="Suttle C.A."/>
        </authorList>
    </citation>
    <scope>NUCLEOTIDE SEQUENCE</scope>
    <source>
        <strain evidence="1">Anoxic3_1</strain>
    </source>
</reference>
<name>A0A0F7L062_9VIRU</name>
<protein>
    <submittedName>
        <fullName evidence="1">Uncharacterized protein</fullName>
    </submittedName>
</protein>
<organism evidence="1">
    <name type="scientific">uncultured marine virus</name>
    <dbReference type="NCBI Taxonomy" id="186617"/>
    <lineage>
        <taxon>Viruses</taxon>
        <taxon>environmental samples</taxon>
    </lineage>
</organism>